<reference evidence="2" key="1">
    <citation type="journal article" date="2022" name="Microbiol. Resour. Announc.">
        <title>Draft Genome Sequence of a Methanogenic Archaeon from West Spitsbergen Permafrost.</title>
        <authorList>
            <person name="Trubitsyn V."/>
            <person name="Rivkina E."/>
            <person name="Shcherbakova V."/>
        </authorList>
    </citation>
    <scope>NUCLEOTIDE SEQUENCE [LARGE SCALE GENOMIC DNA]</scope>
    <source>
        <strain evidence="2">VT</strain>
    </source>
</reference>
<name>A0A8T5UZV7_9EURY</name>
<proteinExistence type="predicted"/>
<dbReference type="EMBL" id="JAIOUQ010000014">
    <property type="protein sequence ID" value="MBZ2166710.1"/>
    <property type="molecule type" value="Genomic_DNA"/>
</dbReference>
<dbReference type="Proteomes" id="UP000825933">
    <property type="component" value="Unassembled WGS sequence"/>
</dbReference>
<keyword evidence="2" id="KW-1185">Reference proteome</keyword>
<sequence>MFKRATVTLLILVSISVFVIAAFAISGNNNSSNNIASDVAAPLSSISNNSPSTLSESSNNAPVHNMVNNVKSEIISPTAAKILAKKYIEEPGAIPGTPKLVKQDGKKVYIVPVIDKKKNVGEIYLDAHSGKNLGGAGGAPSN</sequence>
<gene>
    <name evidence="1" type="ORF">K8N75_11750</name>
</gene>
<evidence type="ECO:0000313" key="1">
    <source>
        <dbReference type="EMBL" id="MBZ2166710.1"/>
    </source>
</evidence>
<dbReference type="RefSeq" id="WP_223792254.1">
    <property type="nucleotide sequence ID" value="NZ_JAIOUQ010000014.1"/>
</dbReference>
<protein>
    <submittedName>
        <fullName evidence="1">PepSY domain-containing protein</fullName>
    </submittedName>
</protein>
<comment type="caution">
    <text evidence="1">The sequence shown here is derived from an EMBL/GenBank/DDBJ whole genome shotgun (WGS) entry which is preliminary data.</text>
</comment>
<accession>A0A8T5UZV7</accession>
<evidence type="ECO:0000313" key="2">
    <source>
        <dbReference type="Proteomes" id="UP000825933"/>
    </source>
</evidence>
<dbReference type="AlphaFoldDB" id="A0A8T5UZV7"/>
<organism evidence="1 2">
    <name type="scientific">Methanobacterium spitsbergense</name>
    <dbReference type="NCBI Taxonomy" id="2874285"/>
    <lineage>
        <taxon>Archaea</taxon>
        <taxon>Methanobacteriati</taxon>
        <taxon>Methanobacteriota</taxon>
        <taxon>Methanomada group</taxon>
        <taxon>Methanobacteria</taxon>
        <taxon>Methanobacteriales</taxon>
        <taxon>Methanobacteriaceae</taxon>
        <taxon>Methanobacterium</taxon>
    </lineage>
</organism>